<dbReference type="PROSITE" id="PS50112">
    <property type="entry name" value="PAS"/>
    <property type="match status" value="1"/>
</dbReference>
<dbReference type="InterPro" id="IPR001610">
    <property type="entry name" value="PAC"/>
</dbReference>
<keyword evidence="9" id="KW-0067">ATP-binding</keyword>
<comment type="caution">
    <text evidence="9">The sequence shown here is derived from an EMBL/GenBank/DDBJ whole genome shotgun (WGS) entry which is preliminary data.</text>
</comment>
<dbReference type="CDD" id="cd00082">
    <property type="entry name" value="HisKA"/>
    <property type="match status" value="1"/>
</dbReference>
<dbReference type="InterPro" id="IPR003594">
    <property type="entry name" value="HATPase_dom"/>
</dbReference>
<dbReference type="Pfam" id="PF08447">
    <property type="entry name" value="PAS_3"/>
    <property type="match status" value="1"/>
</dbReference>
<dbReference type="SMART" id="SM00387">
    <property type="entry name" value="HATPase_c"/>
    <property type="match status" value="1"/>
</dbReference>
<evidence type="ECO:0000256" key="4">
    <source>
        <dbReference type="ARBA" id="ARBA00022679"/>
    </source>
</evidence>
<proteinExistence type="predicted"/>
<dbReference type="PANTHER" id="PTHR43047:SF72">
    <property type="entry name" value="OSMOSENSING HISTIDINE PROTEIN KINASE SLN1"/>
    <property type="match status" value="1"/>
</dbReference>
<dbReference type="PROSITE" id="PS50109">
    <property type="entry name" value="HIS_KIN"/>
    <property type="match status" value="1"/>
</dbReference>
<comment type="catalytic activity">
    <reaction evidence="1">
        <text>ATP + protein L-histidine = ADP + protein N-phospho-L-histidine.</text>
        <dbReference type="EC" id="2.7.13.3"/>
    </reaction>
</comment>
<dbReference type="Gene3D" id="2.10.70.100">
    <property type="match status" value="1"/>
</dbReference>
<keyword evidence="3" id="KW-0597">Phosphoprotein</keyword>
<dbReference type="InterPro" id="IPR036097">
    <property type="entry name" value="HisK_dim/P_sf"/>
</dbReference>
<gene>
    <name evidence="9" type="ORF">MUY27_02210</name>
</gene>
<keyword evidence="10" id="KW-1185">Reference proteome</keyword>
<feature type="coiled-coil region" evidence="6">
    <location>
        <begin position="143"/>
        <end position="170"/>
    </location>
</feature>
<dbReference type="Gene3D" id="1.10.287.130">
    <property type="match status" value="1"/>
</dbReference>
<dbReference type="InterPro" id="IPR000014">
    <property type="entry name" value="PAS"/>
</dbReference>
<feature type="domain" description="PAS" evidence="8">
    <location>
        <begin position="163"/>
        <end position="234"/>
    </location>
</feature>
<dbReference type="Pfam" id="PF02518">
    <property type="entry name" value="HATPase_c"/>
    <property type="match status" value="1"/>
</dbReference>
<dbReference type="Proteomes" id="UP001139450">
    <property type="component" value="Unassembled WGS sequence"/>
</dbReference>
<dbReference type="RefSeq" id="WP_245128334.1">
    <property type="nucleotide sequence ID" value="NZ_JALJEJ010000001.1"/>
</dbReference>
<dbReference type="GO" id="GO:0005886">
    <property type="term" value="C:plasma membrane"/>
    <property type="evidence" value="ECO:0007669"/>
    <property type="project" value="TreeGrafter"/>
</dbReference>
<dbReference type="InterPro" id="IPR005467">
    <property type="entry name" value="His_kinase_dom"/>
</dbReference>
<evidence type="ECO:0000313" key="9">
    <source>
        <dbReference type="EMBL" id="MCJ8208505.1"/>
    </source>
</evidence>
<dbReference type="GO" id="GO:0005524">
    <property type="term" value="F:ATP binding"/>
    <property type="evidence" value="ECO:0007669"/>
    <property type="project" value="UniProtKB-KW"/>
</dbReference>
<dbReference type="PRINTS" id="PR00344">
    <property type="entry name" value="BCTRLSENSOR"/>
</dbReference>
<dbReference type="Gene3D" id="3.30.565.10">
    <property type="entry name" value="Histidine kinase-like ATPase, C-terminal domain"/>
    <property type="match status" value="1"/>
</dbReference>
<dbReference type="EC" id="2.7.13.3" evidence="2"/>
<dbReference type="SMART" id="SM00388">
    <property type="entry name" value="HisKA"/>
    <property type="match status" value="1"/>
</dbReference>
<evidence type="ECO:0000259" key="7">
    <source>
        <dbReference type="PROSITE" id="PS50109"/>
    </source>
</evidence>
<evidence type="ECO:0000259" key="8">
    <source>
        <dbReference type="PROSITE" id="PS50112"/>
    </source>
</evidence>
<dbReference type="GO" id="GO:0000155">
    <property type="term" value="F:phosphorelay sensor kinase activity"/>
    <property type="evidence" value="ECO:0007669"/>
    <property type="project" value="InterPro"/>
</dbReference>
<organism evidence="9 10">
    <name type="scientific">Mucilaginibacter straminoryzae</name>
    <dbReference type="NCBI Taxonomy" id="2932774"/>
    <lineage>
        <taxon>Bacteria</taxon>
        <taxon>Pseudomonadati</taxon>
        <taxon>Bacteroidota</taxon>
        <taxon>Sphingobacteriia</taxon>
        <taxon>Sphingobacteriales</taxon>
        <taxon>Sphingobacteriaceae</taxon>
        <taxon>Mucilaginibacter</taxon>
    </lineage>
</organism>
<feature type="domain" description="Histidine kinase" evidence="7">
    <location>
        <begin position="294"/>
        <end position="509"/>
    </location>
</feature>
<keyword evidence="4" id="KW-0808">Transferase</keyword>
<dbReference type="InterPro" id="IPR013655">
    <property type="entry name" value="PAS_fold_3"/>
</dbReference>
<dbReference type="AlphaFoldDB" id="A0A9X1X168"/>
<evidence type="ECO:0000256" key="1">
    <source>
        <dbReference type="ARBA" id="ARBA00000085"/>
    </source>
</evidence>
<dbReference type="CDD" id="cd00130">
    <property type="entry name" value="PAS"/>
    <property type="match status" value="1"/>
</dbReference>
<dbReference type="FunFam" id="3.30.565.10:FF:000006">
    <property type="entry name" value="Sensor histidine kinase WalK"/>
    <property type="match status" value="1"/>
</dbReference>
<evidence type="ECO:0000256" key="3">
    <source>
        <dbReference type="ARBA" id="ARBA00022553"/>
    </source>
</evidence>
<keyword evidence="6" id="KW-0175">Coiled coil</keyword>
<evidence type="ECO:0000256" key="5">
    <source>
        <dbReference type="ARBA" id="ARBA00022777"/>
    </source>
</evidence>
<dbReference type="SUPFAM" id="SSF47384">
    <property type="entry name" value="Homodimeric domain of signal transducing histidine kinase"/>
    <property type="match status" value="1"/>
</dbReference>
<dbReference type="Pfam" id="PF00512">
    <property type="entry name" value="HisKA"/>
    <property type="match status" value="1"/>
</dbReference>
<dbReference type="InterPro" id="IPR036890">
    <property type="entry name" value="HATPase_C_sf"/>
</dbReference>
<dbReference type="NCBIfam" id="TIGR00229">
    <property type="entry name" value="sensory_box"/>
    <property type="match status" value="1"/>
</dbReference>
<dbReference type="InterPro" id="IPR003661">
    <property type="entry name" value="HisK_dim/P_dom"/>
</dbReference>
<dbReference type="InterPro" id="IPR004358">
    <property type="entry name" value="Sig_transdc_His_kin-like_C"/>
</dbReference>
<dbReference type="SUPFAM" id="SSF55785">
    <property type="entry name" value="PYP-like sensor domain (PAS domain)"/>
    <property type="match status" value="1"/>
</dbReference>
<evidence type="ECO:0000313" key="10">
    <source>
        <dbReference type="Proteomes" id="UP001139450"/>
    </source>
</evidence>
<evidence type="ECO:0000256" key="6">
    <source>
        <dbReference type="SAM" id="Coils"/>
    </source>
</evidence>
<reference evidence="9" key="1">
    <citation type="submission" date="2022-04" db="EMBL/GenBank/DDBJ databases">
        <title>Mucilaginibacter sp. RS28 isolated from freshwater.</title>
        <authorList>
            <person name="Ko S.-R."/>
        </authorList>
    </citation>
    <scope>NUCLEOTIDE SEQUENCE</scope>
    <source>
        <strain evidence="9">RS28</strain>
    </source>
</reference>
<evidence type="ECO:0000256" key="2">
    <source>
        <dbReference type="ARBA" id="ARBA00012438"/>
    </source>
</evidence>
<accession>A0A9X1X168</accession>
<dbReference type="EMBL" id="JALJEJ010000001">
    <property type="protein sequence ID" value="MCJ8208505.1"/>
    <property type="molecule type" value="Genomic_DNA"/>
</dbReference>
<keyword evidence="9" id="KW-0547">Nucleotide-binding</keyword>
<sequence length="509" mass="57299">MKAVAELCIDFDAYFEFAPPTVIVRPDPPRFTIIAANDGYLKVTKSSWADLEGKGLLEAFPQNPKDATTTNNVASLRESLTKAVITKLPQELPSQKYDIPVRGTDQFETRYWKATNSPVLNKQGEVTCLMHVALDISEAIQIAQKERSALEMSEAQRKSLQQMEERLRLAVDSAKMGTWHIDLKNGNITTSLRFKELYGFNPDEQFSIDDLFNIVGDDYRYRVTSAIKAAIEYRKPLTIEFPIIGRHNQKLRWIRATGKHYEAEDSQPSNYSGTVMDITERKLDEIRKNDFIAMVSHELKTPLTSVKAYVQMLTGKLKNSGDNFSMVALQKVHVQIEKMHTLIKGFLDVARLEAGKIQLNLQNFVLSELLQQAVDEVEGLTKSHQFILDLCDSVTVNADKDKISQVVNNFLSNAIKYSPHGGLITISCAKHDGMVTVSVKDTGIGISKQDQERLFDRFYRVESADTRNISGFGIGLYLCAEIVERHNGHIGVFSEQGQGSTFYFSLPID</sequence>
<dbReference type="SMART" id="SM00086">
    <property type="entry name" value="PAC"/>
    <property type="match status" value="2"/>
</dbReference>
<dbReference type="SUPFAM" id="SSF55874">
    <property type="entry name" value="ATPase domain of HSP90 chaperone/DNA topoisomerase II/histidine kinase"/>
    <property type="match status" value="1"/>
</dbReference>
<dbReference type="InterPro" id="IPR035965">
    <property type="entry name" value="PAS-like_dom_sf"/>
</dbReference>
<dbReference type="GO" id="GO:0009927">
    <property type="term" value="F:histidine phosphotransfer kinase activity"/>
    <property type="evidence" value="ECO:0007669"/>
    <property type="project" value="TreeGrafter"/>
</dbReference>
<protein>
    <recommendedName>
        <fullName evidence="2">histidine kinase</fullName>
        <ecNumber evidence="2">2.7.13.3</ecNumber>
    </recommendedName>
</protein>
<dbReference type="Gene3D" id="3.30.450.20">
    <property type="entry name" value="PAS domain"/>
    <property type="match status" value="2"/>
</dbReference>
<keyword evidence="5" id="KW-0418">Kinase</keyword>
<name>A0A9X1X168_9SPHI</name>
<dbReference type="PANTHER" id="PTHR43047">
    <property type="entry name" value="TWO-COMPONENT HISTIDINE PROTEIN KINASE"/>
    <property type="match status" value="1"/>
</dbReference>